<organism evidence="1 2">
    <name type="scientific">Alterisphingorhabdus coralli</name>
    <dbReference type="NCBI Taxonomy" id="3071408"/>
    <lineage>
        <taxon>Bacteria</taxon>
        <taxon>Pseudomonadati</taxon>
        <taxon>Pseudomonadota</taxon>
        <taxon>Alphaproteobacteria</taxon>
        <taxon>Sphingomonadales</taxon>
        <taxon>Sphingomonadaceae</taxon>
        <taxon>Alterisphingorhabdus (ex Yan et al. 2024)</taxon>
    </lineage>
</organism>
<dbReference type="Proteomes" id="UP001302429">
    <property type="component" value="Chromosome"/>
</dbReference>
<accession>A0AA97I1K8</accession>
<reference evidence="1 2" key="1">
    <citation type="submission" date="2023-10" db="EMBL/GenBank/DDBJ databases">
        <title>Complete genome sequence of a Sphingomonadaceae bacterium.</title>
        <authorList>
            <person name="Yan C."/>
        </authorList>
    </citation>
    <scope>NUCLEOTIDE SEQUENCE [LARGE SCALE GENOMIC DNA]</scope>
    <source>
        <strain evidence="1 2">SCSIO 66989</strain>
    </source>
</reference>
<proteinExistence type="predicted"/>
<sequence length="241" mass="26450">MSYAKLAQLSDNSDIIASARVKRAITLPPERAPNVAIGNVRIYVEAEILGLIRGQGGLPESIRYLVDMPLDARGKAPKIKKKSFLLFARRGGSPAELQLLGPDAQQPWSQTLNDRVRAITQQLLAADAPPVITGVKEAFHVPGNLQGEGETQIFLNTPNGDPVSISILRRPRQTPVWAVSLSEIVDASATRPRRDTPLWYRLACGLPREIPDDVLFSADNRANMIAREDYSLVLRDLGPCE</sequence>
<dbReference type="KEGG" id="acoa:RB602_13580"/>
<gene>
    <name evidence="1" type="ORF">RB602_13580</name>
</gene>
<dbReference type="RefSeq" id="WP_317081249.1">
    <property type="nucleotide sequence ID" value="NZ_CP136594.1"/>
</dbReference>
<evidence type="ECO:0000313" key="1">
    <source>
        <dbReference type="EMBL" id="WOE74855.1"/>
    </source>
</evidence>
<keyword evidence="2" id="KW-1185">Reference proteome</keyword>
<name>A0AA97I1K8_9SPHN</name>
<dbReference type="AlphaFoldDB" id="A0AA97I1K8"/>
<protein>
    <submittedName>
        <fullName evidence="1">Uncharacterized protein</fullName>
    </submittedName>
</protein>
<dbReference type="EMBL" id="CP136594">
    <property type="protein sequence ID" value="WOE74855.1"/>
    <property type="molecule type" value="Genomic_DNA"/>
</dbReference>
<evidence type="ECO:0000313" key="2">
    <source>
        <dbReference type="Proteomes" id="UP001302429"/>
    </source>
</evidence>